<dbReference type="RefSeq" id="WP_278058354.1">
    <property type="nucleotide sequence ID" value="NZ_CP121247.1"/>
</dbReference>
<dbReference type="Proteomes" id="UP001235966">
    <property type="component" value="Unassembled WGS sequence"/>
</dbReference>
<reference evidence="1 2" key="1">
    <citation type="submission" date="2023-07" db="EMBL/GenBank/DDBJ databases">
        <title>Sequencing the genomes of 1000 actinobacteria strains.</title>
        <authorList>
            <person name="Klenk H.-P."/>
        </authorList>
    </citation>
    <scope>NUCLEOTIDE SEQUENCE [LARGE SCALE GENOMIC DNA]</scope>
    <source>
        <strain evidence="1 2">DSM 102162</strain>
    </source>
</reference>
<evidence type="ECO:0000313" key="1">
    <source>
        <dbReference type="EMBL" id="MDP9800849.1"/>
    </source>
</evidence>
<comment type="caution">
    <text evidence="1">The sequence shown here is derived from an EMBL/GenBank/DDBJ whole genome shotgun (WGS) entry which is preliminary data.</text>
</comment>
<keyword evidence="2" id="KW-1185">Reference proteome</keyword>
<evidence type="ECO:0000313" key="2">
    <source>
        <dbReference type="Proteomes" id="UP001235966"/>
    </source>
</evidence>
<gene>
    <name evidence="1" type="ORF">J2S49_000925</name>
</gene>
<protein>
    <submittedName>
        <fullName evidence="1">Uncharacterized protein</fullName>
    </submittedName>
</protein>
<organism evidence="1 2">
    <name type="scientific">Arcanobacterium wilhelmae</name>
    <dbReference type="NCBI Taxonomy" id="1803177"/>
    <lineage>
        <taxon>Bacteria</taxon>
        <taxon>Bacillati</taxon>
        <taxon>Actinomycetota</taxon>
        <taxon>Actinomycetes</taxon>
        <taxon>Actinomycetales</taxon>
        <taxon>Actinomycetaceae</taxon>
        <taxon>Arcanobacterium</taxon>
    </lineage>
</organism>
<proteinExistence type="predicted"/>
<name>A0ABT9NAV0_9ACTO</name>
<accession>A0ABT9NAV0</accession>
<sequence>MWPSIVGILAIVGAVVGVKHWMGNNEYKQREAQREREENQEFSE</sequence>
<dbReference type="EMBL" id="JAUSQW010000001">
    <property type="protein sequence ID" value="MDP9800849.1"/>
    <property type="molecule type" value="Genomic_DNA"/>
</dbReference>